<dbReference type="InterPro" id="IPR010982">
    <property type="entry name" value="Lambda_DNA-bd_dom_sf"/>
</dbReference>
<reference evidence="2" key="1">
    <citation type="submission" date="2016-10" db="EMBL/GenBank/DDBJ databases">
        <authorList>
            <person name="de Groot N.N."/>
        </authorList>
    </citation>
    <scope>NUCLEOTIDE SEQUENCE [LARGE SCALE GENOMIC DNA]</scope>
    <source>
        <strain evidence="2">DSM 17908</strain>
    </source>
</reference>
<sequence>MGTIGNRIKEERERLGLSKMDFAHLTGYPGHVQTSYERDEIMPEGMYLQEITKHGCDTLYIITGHKERPIKLSIDEQELVKNYRAMNKALRLKISAISDTFTQSIVSGNVEIITTLN</sequence>
<name>A0A1I3XIH9_9GAMM</name>
<dbReference type="SUPFAM" id="SSF47413">
    <property type="entry name" value="lambda repressor-like DNA-binding domains"/>
    <property type="match status" value="1"/>
</dbReference>
<accession>A0A1I3XIH9</accession>
<organism evidence="2 3">
    <name type="scientific">Xenorhabdus mauleonii</name>
    <dbReference type="NCBI Taxonomy" id="351675"/>
    <lineage>
        <taxon>Bacteria</taxon>
        <taxon>Pseudomonadati</taxon>
        <taxon>Pseudomonadota</taxon>
        <taxon>Gammaproteobacteria</taxon>
        <taxon>Enterobacterales</taxon>
        <taxon>Morganellaceae</taxon>
        <taxon>Xenorhabdus</taxon>
    </lineage>
</organism>
<dbReference type="EMBL" id="FORG01000035">
    <property type="protein sequence ID" value="SFK19322.1"/>
    <property type="molecule type" value="Genomic_DNA"/>
</dbReference>
<dbReference type="Proteomes" id="UP000198919">
    <property type="component" value="Unassembled WGS sequence"/>
</dbReference>
<dbReference type="AlphaFoldDB" id="A0A1I3XIH9"/>
<gene>
    <name evidence="2" type="ORF">SAMN05421680_13531</name>
    <name evidence="1" type="ORF">Xmau_04325</name>
</gene>
<reference evidence="1 4" key="3">
    <citation type="journal article" date="2017" name="Nat. Microbiol.">
        <title>Natural product diversity associated with the nematode symbionts Photorhabdus and Xenorhabdus.</title>
        <authorList>
            <person name="Tobias N.J."/>
            <person name="Wolff H."/>
            <person name="Djahanschiri B."/>
            <person name="Grundmann F."/>
            <person name="Kronenwerth M."/>
            <person name="Shi Y.M."/>
            <person name="Simonyi S."/>
            <person name="Grun P."/>
            <person name="Shapiro-Ilan D."/>
            <person name="Pidot S.J."/>
            <person name="Stinear T.P."/>
            <person name="Ebersberger I."/>
            <person name="Bode H.B."/>
        </authorList>
    </citation>
    <scope>NUCLEOTIDE SEQUENCE [LARGE SCALE GENOMIC DNA]</scope>
    <source>
        <strain evidence="1 4">DSM 17908</strain>
    </source>
</reference>
<dbReference type="STRING" id="351675.SAMN05421680_13531"/>
<evidence type="ECO:0000313" key="3">
    <source>
        <dbReference type="Proteomes" id="UP000198919"/>
    </source>
</evidence>
<dbReference type="OrthoDB" id="3196789at2"/>
<dbReference type="Gene3D" id="1.10.260.40">
    <property type="entry name" value="lambda repressor-like DNA-binding domains"/>
    <property type="match status" value="1"/>
</dbReference>
<evidence type="ECO:0000313" key="4">
    <source>
        <dbReference type="Proteomes" id="UP000224607"/>
    </source>
</evidence>
<proteinExistence type="predicted"/>
<evidence type="ECO:0000313" key="1">
    <source>
        <dbReference type="EMBL" id="PHM36181.1"/>
    </source>
</evidence>
<protein>
    <submittedName>
        <fullName evidence="1">Transcriptional regulator</fullName>
    </submittedName>
</protein>
<reference evidence="3" key="2">
    <citation type="submission" date="2016-10" db="EMBL/GenBank/DDBJ databases">
        <authorList>
            <person name="Varghese N."/>
            <person name="Submissions S."/>
        </authorList>
    </citation>
    <scope>NUCLEOTIDE SEQUENCE [LARGE SCALE GENOMIC DNA]</scope>
    <source>
        <strain evidence="3">DSM 17908</strain>
    </source>
</reference>
<keyword evidence="4" id="KW-1185">Reference proteome</keyword>
<dbReference type="RefSeq" id="WP_092514220.1">
    <property type="nucleotide sequence ID" value="NZ_CAWNQB010000024.1"/>
</dbReference>
<dbReference type="EMBL" id="NITY01000030">
    <property type="protein sequence ID" value="PHM36181.1"/>
    <property type="molecule type" value="Genomic_DNA"/>
</dbReference>
<evidence type="ECO:0000313" key="2">
    <source>
        <dbReference type="EMBL" id="SFK19322.1"/>
    </source>
</evidence>
<dbReference type="GO" id="GO:0003677">
    <property type="term" value="F:DNA binding"/>
    <property type="evidence" value="ECO:0007669"/>
    <property type="project" value="InterPro"/>
</dbReference>
<dbReference type="Proteomes" id="UP000224607">
    <property type="component" value="Unassembled WGS sequence"/>
</dbReference>